<sequence length="127" mass="13919">MPRLPTATGRYDDAFSPRRSLVDQPSKTTALLASYAGSFTPDPGVDGTNTNRPPSLTDHYEAGIRNDRCTGREGGGGPKVSVNPYPGAVSDKVNYRDTLCFSVKLFRKLVFLRVCHPERSEGPYPAW</sequence>
<dbReference type="EMBL" id="BAABDJ010000017">
    <property type="protein sequence ID" value="GAA4008371.1"/>
    <property type="molecule type" value="Genomic_DNA"/>
</dbReference>
<accession>A0ABP7S8W8</accession>
<organism evidence="5 6">
    <name type="scientific">Hymenobacter fastidiosus</name>
    <dbReference type="NCBI Taxonomy" id="486264"/>
    <lineage>
        <taxon>Bacteria</taxon>
        <taxon>Pseudomonadati</taxon>
        <taxon>Bacteroidota</taxon>
        <taxon>Cytophagia</taxon>
        <taxon>Cytophagales</taxon>
        <taxon>Hymenobacteraceae</taxon>
        <taxon>Hymenobacter</taxon>
    </lineage>
</organism>
<keyword evidence="6" id="KW-1185">Reference proteome</keyword>
<gene>
    <name evidence="5" type="ORF">GCM10022408_20640</name>
</gene>
<proteinExistence type="predicted"/>
<evidence type="ECO:0000313" key="5">
    <source>
        <dbReference type="EMBL" id="GAA4008371.1"/>
    </source>
</evidence>
<evidence type="ECO:0000256" key="2">
    <source>
        <dbReference type="ARBA" id="ARBA00023136"/>
    </source>
</evidence>
<comment type="subcellular location">
    <subcellularLocation>
        <location evidence="1">Cell outer membrane</location>
    </subcellularLocation>
</comment>
<name>A0ABP7S8W8_9BACT</name>
<dbReference type="InterPro" id="IPR036942">
    <property type="entry name" value="Beta-barrel_TonB_sf"/>
</dbReference>
<comment type="caution">
    <text evidence="5">The sequence shown here is derived from an EMBL/GenBank/DDBJ whole genome shotgun (WGS) entry which is preliminary data.</text>
</comment>
<dbReference type="SUPFAM" id="SSF56935">
    <property type="entry name" value="Porins"/>
    <property type="match status" value="1"/>
</dbReference>
<evidence type="ECO:0000256" key="4">
    <source>
        <dbReference type="SAM" id="MobiDB-lite"/>
    </source>
</evidence>
<keyword evidence="2" id="KW-0472">Membrane</keyword>
<evidence type="ECO:0000313" key="6">
    <source>
        <dbReference type="Proteomes" id="UP001500567"/>
    </source>
</evidence>
<keyword evidence="3" id="KW-0998">Cell outer membrane</keyword>
<protein>
    <submittedName>
        <fullName evidence="5">Uncharacterized protein</fullName>
    </submittedName>
</protein>
<dbReference type="Proteomes" id="UP001500567">
    <property type="component" value="Unassembled WGS sequence"/>
</dbReference>
<evidence type="ECO:0000256" key="1">
    <source>
        <dbReference type="ARBA" id="ARBA00004442"/>
    </source>
</evidence>
<reference evidence="6" key="1">
    <citation type="journal article" date="2019" name="Int. J. Syst. Evol. Microbiol.">
        <title>The Global Catalogue of Microorganisms (GCM) 10K type strain sequencing project: providing services to taxonomists for standard genome sequencing and annotation.</title>
        <authorList>
            <consortium name="The Broad Institute Genomics Platform"/>
            <consortium name="The Broad Institute Genome Sequencing Center for Infectious Disease"/>
            <person name="Wu L."/>
            <person name="Ma J."/>
        </authorList>
    </citation>
    <scope>NUCLEOTIDE SEQUENCE [LARGE SCALE GENOMIC DNA]</scope>
    <source>
        <strain evidence="6">JCM 17224</strain>
    </source>
</reference>
<feature type="region of interest" description="Disordered" evidence="4">
    <location>
        <begin position="1"/>
        <end position="25"/>
    </location>
</feature>
<dbReference type="RefSeq" id="WP_345072828.1">
    <property type="nucleotide sequence ID" value="NZ_BAABDJ010000017.1"/>
</dbReference>
<evidence type="ECO:0000256" key="3">
    <source>
        <dbReference type="ARBA" id="ARBA00023237"/>
    </source>
</evidence>
<dbReference type="Gene3D" id="2.40.170.20">
    <property type="entry name" value="TonB-dependent receptor, beta-barrel domain"/>
    <property type="match status" value="1"/>
</dbReference>
<feature type="region of interest" description="Disordered" evidence="4">
    <location>
        <begin position="38"/>
        <end position="62"/>
    </location>
</feature>